<dbReference type="EMBL" id="CAJOBE010000270">
    <property type="protein sequence ID" value="CAF3610358.1"/>
    <property type="molecule type" value="Genomic_DNA"/>
</dbReference>
<dbReference type="Proteomes" id="UP000663874">
    <property type="component" value="Unassembled WGS sequence"/>
</dbReference>
<dbReference type="AlphaFoldDB" id="A0A818NS53"/>
<feature type="chain" id="PRO_5036414760" evidence="1">
    <location>
        <begin position="20"/>
        <end position="323"/>
    </location>
</feature>
<evidence type="ECO:0000313" key="3">
    <source>
        <dbReference type="EMBL" id="CAF1244124.1"/>
    </source>
</evidence>
<evidence type="ECO:0000313" key="4">
    <source>
        <dbReference type="EMBL" id="CAF3578754.1"/>
    </source>
</evidence>
<sequence length="323" mass="35718">MKYWLILASILLGVTAVQGEAPVGGEGLFPMAVQADPSKTANGLPSLNTQALSYSLFGKCTYTGDPHLMPFPKFPGQVVNMHFCQYTGWEILLLNKWVLILVKVGPNPYVILDYIIIFFDGNQGMKCLLFASLGWSTCSFSSPIISITYPSGTAWTHWYPNAQFLNIQITSFSWPGGNRYDFVIRQTFALIQQSSGVCIKNNCPPESVIANPPEIIAKICDIYIDAARPRYIGRVNDRTVTLVRNSCHHDLILSKNPKFAQSALSLLIHISLDQIKGENIPNLVKKGEENINEGLLQAGRAVAALLDKENTCSEEKPCFSNDD</sequence>
<feature type="signal peptide" evidence="1">
    <location>
        <begin position="1"/>
        <end position="19"/>
    </location>
</feature>
<keyword evidence="1" id="KW-0732">Signal</keyword>
<accession>A0A818NS53</accession>
<dbReference type="EMBL" id="CAJNOO010001067">
    <property type="protein sequence ID" value="CAF1089597.1"/>
    <property type="molecule type" value="Genomic_DNA"/>
</dbReference>
<dbReference type="OrthoDB" id="10063675at2759"/>
<dbReference type="Proteomes" id="UP000663823">
    <property type="component" value="Unassembled WGS sequence"/>
</dbReference>
<proteinExistence type="predicted"/>
<dbReference type="EMBL" id="CAJOAX010000380">
    <property type="protein sequence ID" value="CAF3578754.1"/>
    <property type="molecule type" value="Genomic_DNA"/>
</dbReference>
<organism evidence="5 6">
    <name type="scientific">Rotaria sordida</name>
    <dbReference type="NCBI Taxonomy" id="392033"/>
    <lineage>
        <taxon>Eukaryota</taxon>
        <taxon>Metazoa</taxon>
        <taxon>Spiralia</taxon>
        <taxon>Gnathifera</taxon>
        <taxon>Rotifera</taxon>
        <taxon>Eurotatoria</taxon>
        <taxon>Bdelloidea</taxon>
        <taxon>Philodinida</taxon>
        <taxon>Philodinidae</taxon>
        <taxon>Rotaria</taxon>
    </lineage>
</organism>
<dbReference type="Proteomes" id="UP000663889">
    <property type="component" value="Unassembled WGS sequence"/>
</dbReference>
<dbReference type="Proteomes" id="UP000663882">
    <property type="component" value="Unassembled WGS sequence"/>
</dbReference>
<evidence type="ECO:0000256" key="1">
    <source>
        <dbReference type="SAM" id="SignalP"/>
    </source>
</evidence>
<comment type="caution">
    <text evidence="5">The sequence shown here is derived from an EMBL/GenBank/DDBJ whole genome shotgun (WGS) entry which is preliminary data.</text>
</comment>
<dbReference type="EMBL" id="CAJNOU010001718">
    <property type="protein sequence ID" value="CAF1244124.1"/>
    <property type="molecule type" value="Genomic_DNA"/>
</dbReference>
<protein>
    <submittedName>
        <fullName evidence="5">Uncharacterized protein</fullName>
    </submittedName>
</protein>
<name>A0A818NS53_9BILA</name>
<evidence type="ECO:0000313" key="2">
    <source>
        <dbReference type="EMBL" id="CAF1089597.1"/>
    </source>
</evidence>
<evidence type="ECO:0000313" key="5">
    <source>
        <dbReference type="EMBL" id="CAF3610358.1"/>
    </source>
</evidence>
<evidence type="ECO:0000313" key="6">
    <source>
        <dbReference type="Proteomes" id="UP000663874"/>
    </source>
</evidence>
<reference evidence="5" key="1">
    <citation type="submission" date="2021-02" db="EMBL/GenBank/DDBJ databases">
        <authorList>
            <person name="Nowell W R."/>
        </authorList>
    </citation>
    <scope>NUCLEOTIDE SEQUENCE</scope>
</reference>
<gene>
    <name evidence="5" type="ORF">FNK824_LOCUS3881</name>
    <name evidence="4" type="ORF">OTI717_LOCUS5696</name>
    <name evidence="2" type="ORF">RFH988_LOCUS18729</name>
    <name evidence="3" type="ORF">SEV965_LOCUS23383</name>
</gene>